<feature type="region of interest" description="Disordered" evidence="1">
    <location>
        <begin position="105"/>
        <end position="184"/>
    </location>
</feature>
<feature type="compositionally biased region" description="Polar residues" evidence="1">
    <location>
        <begin position="111"/>
        <end position="167"/>
    </location>
</feature>
<name>A0A397UQB5_9GLOM</name>
<reference evidence="2 3" key="1">
    <citation type="submission" date="2018-06" db="EMBL/GenBank/DDBJ databases">
        <title>Comparative genomics reveals the genomic features of Rhizophagus irregularis, R. cerebriforme, R. diaphanum and Gigaspora rosea, and their symbiotic lifestyle signature.</title>
        <authorList>
            <person name="Morin E."/>
            <person name="San Clemente H."/>
            <person name="Chen E.C.H."/>
            <person name="De La Providencia I."/>
            <person name="Hainaut M."/>
            <person name="Kuo A."/>
            <person name="Kohler A."/>
            <person name="Murat C."/>
            <person name="Tang N."/>
            <person name="Roy S."/>
            <person name="Loubradou J."/>
            <person name="Henrissat B."/>
            <person name="Grigoriev I.V."/>
            <person name="Corradi N."/>
            <person name="Roux C."/>
            <person name="Martin F.M."/>
        </authorList>
    </citation>
    <scope>NUCLEOTIDE SEQUENCE [LARGE SCALE GENOMIC DNA]</scope>
    <source>
        <strain evidence="2 3">DAOM 194757</strain>
    </source>
</reference>
<proteinExistence type="predicted"/>
<comment type="caution">
    <text evidence="2">The sequence shown here is derived from an EMBL/GenBank/DDBJ whole genome shotgun (WGS) entry which is preliminary data.</text>
</comment>
<evidence type="ECO:0000313" key="2">
    <source>
        <dbReference type="EMBL" id="RIB09603.1"/>
    </source>
</evidence>
<keyword evidence="3" id="KW-1185">Reference proteome</keyword>
<organism evidence="2 3">
    <name type="scientific">Gigaspora rosea</name>
    <dbReference type="NCBI Taxonomy" id="44941"/>
    <lineage>
        <taxon>Eukaryota</taxon>
        <taxon>Fungi</taxon>
        <taxon>Fungi incertae sedis</taxon>
        <taxon>Mucoromycota</taxon>
        <taxon>Glomeromycotina</taxon>
        <taxon>Glomeromycetes</taxon>
        <taxon>Diversisporales</taxon>
        <taxon>Gigasporaceae</taxon>
        <taxon>Gigaspora</taxon>
    </lineage>
</organism>
<protein>
    <submittedName>
        <fullName evidence="2">Uncharacterized protein</fullName>
    </submittedName>
</protein>
<dbReference type="STRING" id="44941.A0A397UQB5"/>
<dbReference type="AlphaFoldDB" id="A0A397UQB5"/>
<dbReference type="OrthoDB" id="2906425at2759"/>
<sequence length="184" mass="20180">MSNYSSSCENDLETSIVLNVNLDALKKSASNVFQVQCTSIQEFNEGGFHKVYILKMMDGNEYIGRVAFPVYPQWKTERLEAKRSTPLNGKFAPYSIAALGVDMPKNKKQKTNNSSANFSSGKAKSPSLANTMPNSLKSSPQEFTKSGDSSLPPNNPTMTSSLQQQPNEDLPVPTLPITSAQRTH</sequence>
<dbReference type="EMBL" id="QKWP01001353">
    <property type="protein sequence ID" value="RIB09603.1"/>
    <property type="molecule type" value="Genomic_DNA"/>
</dbReference>
<evidence type="ECO:0000256" key="1">
    <source>
        <dbReference type="SAM" id="MobiDB-lite"/>
    </source>
</evidence>
<evidence type="ECO:0000313" key="3">
    <source>
        <dbReference type="Proteomes" id="UP000266673"/>
    </source>
</evidence>
<accession>A0A397UQB5</accession>
<gene>
    <name evidence="2" type="ORF">C2G38_2208462</name>
</gene>
<dbReference type="Proteomes" id="UP000266673">
    <property type="component" value="Unassembled WGS sequence"/>
</dbReference>